<dbReference type="EMBL" id="FCOX02000004">
    <property type="protein sequence ID" value="SAK53605.1"/>
    <property type="molecule type" value="Genomic_DNA"/>
</dbReference>
<reference evidence="1" key="1">
    <citation type="submission" date="2016-01" db="EMBL/GenBank/DDBJ databases">
        <authorList>
            <person name="Peeters C."/>
        </authorList>
    </citation>
    <scope>NUCLEOTIDE SEQUENCE</scope>
    <source>
        <strain evidence="1">LMG 29321</strain>
    </source>
</reference>
<evidence type="ECO:0000313" key="1">
    <source>
        <dbReference type="EMBL" id="SAK53605.1"/>
    </source>
</evidence>
<name>A0A158A7D8_9BURK</name>
<comment type="caution">
    <text evidence="1">The sequence shown here is derived from an EMBL/GenBank/DDBJ whole genome shotgun (WGS) entry which is preliminary data.</text>
</comment>
<organism evidence="1 2">
    <name type="scientific">Caballeronia calidae</name>
    <dbReference type="NCBI Taxonomy" id="1777139"/>
    <lineage>
        <taxon>Bacteria</taxon>
        <taxon>Pseudomonadati</taxon>
        <taxon>Pseudomonadota</taxon>
        <taxon>Betaproteobacteria</taxon>
        <taxon>Burkholderiales</taxon>
        <taxon>Burkholderiaceae</taxon>
        <taxon>Caballeronia</taxon>
    </lineage>
</organism>
<protein>
    <submittedName>
        <fullName evidence="1">Uncharacterized protein</fullName>
    </submittedName>
</protein>
<dbReference type="OrthoDB" id="7274454at2"/>
<dbReference type="AlphaFoldDB" id="A0A158A7D8"/>
<accession>A0A158A7D8</accession>
<dbReference type="Proteomes" id="UP000071859">
    <property type="component" value="Unassembled WGS sequence"/>
</dbReference>
<proteinExistence type="predicted"/>
<keyword evidence="2" id="KW-1185">Reference proteome</keyword>
<sequence length="250" mass="25555">MSLSDTVSAAFRSTYDLAFQISPIILNGGIVAGTLGGMMPIIGLNGQLTSLASSVLTGGGLSLDDFYARFVPLPGSAVISNAIGTYPFANQQVAANAIITQPRHVSMMMIAPVKDASGYLSKLALFTALQTSLQAHCNAGGTFHVATPSFLFTDCLLTSMTDVTTGESKQQQIQWQLDFVKPLVTQQAALAAYNGLMGKIAGGAQVLQSSAAGTSIWSSAVAAAGSAVQGAVPGITGMSGAVNTFLSQPS</sequence>
<gene>
    <name evidence="1" type="ORF">AWB78_01342</name>
</gene>
<dbReference type="RefSeq" id="WP_062603364.1">
    <property type="nucleotide sequence ID" value="NZ_FCOX02000004.1"/>
</dbReference>
<evidence type="ECO:0000313" key="2">
    <source>
        <dbReference type="Proteomes" id="UP000071859"/>
    </source>
</evidence>